<dbReference type="STRING" id="401053.AciPR4_2576"/>
<dbReference type="InterPro" id="IPR036890">
    <property type="entry name" value="HATPase_C_sf"/>
</dbReference>
<keyword evidence="3" id="KW-0418">Kinase</keyword>
<keyword evidence="3" id="KW-0808">Transferase</keyword>
<dbReference type="RefSeq" id="WP_013569087.1">
    <property type="nucleotide sequence ID" value="NC_014963.1"/>
</dbReference>
<dbReference type="Gene3D" id="3.30.565.10">
    <property type="entry name" value="Histidine kinase-like ATPase, C-terminal domain"/>
    <property type="match status" value="1"/>
</dbReference>
<protein>
    <submittedName>
        <fullName evidence="3">Putative anti-sigma regulatory factor, serine/threonine protein kinase</fullName>
    </submittedName>
</protein>
<evidence type="ECO:0000313" key="3">
    <source>
        <dbReference type="EMBL" id="ADV83354.1"/>
    </source>
</evidence>
<dbReference type="EMBL" id="CP002467">
    <property type="protein sequence ID" value="ADV83354.1"/>
    <property type="molecule type" value="Genomic_DNA"/>
</dbReference>
<evidence type="ECO:0000256" key="1">
    <source>
        <dbReference type="ARBA" id="ARBA00022527"/>
    </source>
</evidence>
<dbReference type="SUPFAM" id="SSF55874">
    <property type="entry name" value="ATPase domain of HSP90 chaperone/DNA topoisomerase II/histidine kinase"/>
    <property type="match status" value="1"/>
</dbReference>
<dbReference type="GO" id="GO:0004674">
    <property type="term" value="F:protein serine/threonine kinase activity"/>
    <property type="evidence" value="ECO:0007669"/>
    <property type="project" value="UniProtKB-KW"/>
</dbReference>
<evidence type="ECO:0000259" key="2">
    <source>
        <dbReference type="Pfam" id="PF13581"/>
    </source>
</evidence>
<dbReference type="HOGENOM" id="CLU_090336_11_2_0"/>
<gene>
    <name evidence="3" type="ordered locus">AciPR4_2576</name>
</gene>
<feature type="domain" description="Histidine kinase/HSP90-like ATPase" evidence="2">
    <location>
        <begin position="15"/>
        <end position="137"/>
    </location>
</feature>
<dbReference type="InterPro" id="IPR050267">
    <property type="entry name" value="Anti-sigma-factor_SerPK"/>
</dbReference>
<dbReference type="CDD" id="cd16936">
    <property type="entry name" value="HATPase_RsbW-like"/>
    <property type="match status" value="1"/>
</dbReference>
<evidence type="ECO:0000313" key="4">
    <source>
        <dbReference type="Proteomes" id="UP000006844"/>
    </source>
</evidence>
<dbReference type="InterPro" id="IPR003594">
    <property type="entry name" value="HATPase_dom"/>
</dbReference>
<accession>E8V106</accession>
<dbReference type="KEGG" id="tsa:AciPR4_2576"/>
<keyword evidence="4" id="KW-1185">Reference proteome</keyword>
<dbReference type="eggNOG" id="COG2172">
    <property type="taxonomic scope" value="Bacteria"/>
</dbReference>
<dbReference type="PANTHER" id="PTHR35526">
    <property type="entry name" value="ANTI-SIGMA-F FACTOR RSBW-RELATED"/>
    <property type="match status" value="1"/>
</dbReference>
<dbReference type="Pfam" id="PF13581">
    <property type="entry name" value="HATPase_c_2"/>
    <property type="match status" value="1"/>
</dbReference>
<dbReference type="AlphaFoldDB" id="E8V106"/>
<name>E8V106_TERSS</name>
<keyword evidence="1 3" id="KW-0723">Serine/threonine-protein kinase</keyword>
<reference evidence="3 4" key="1">
    <citation type="journal article" date="2012" name="Stand. Genomic Sci.">
        <title>Complete genome sequence of Terriglobus saanensis type strain SP1PR4(T), an Acidobacteria from tundra soil.</title>
        <authorList>
            <person name="Rawat S.R."/>
            <person name="Mannisto M.K."/>
            <person name="Starovoytov V."/>
            <person name="Goodwin L."/>
            <person name="Nolan M."/>
            <person name="Hauser L."/>
            <person name="Land M."/>
            <person name="Davenport K.W."/>
            <person name="Woyke T."/>
            <person name="Haggblom M.M."/>
        </authorList>
    </citation>
    <scope>NUCLEOTIDE SEQUENCE</scope>
    <source>
        <strain evidence="4">ATCC BAA-1853 / DSM 23119 / SP1PR4</strain>
    </source>
</reference>
<dbReference type="Proteomes" id="UP000006844">
    <property type="component" value="Chromosome"/>
</dbReference>
<proteinExistence type="predicted"/>
<organism evidence="3 4">
    <name type="scientific">Terriglobus saanensis (strain ATCC BAA-1853 / DSM 23119 / SP1PR4)</name>
    <dbReference type="NCBI Taxonomy" id="401053"/>
    <lineage>
        <taxon>Bacteria</taxon>
        <taxon>Pseudomonadati</taxon>
        <taxon>Acidobacteriota</taxon>
        <taxon>Terriglobia</taxon>
        <taxon>Terriglobales</taxon>
        <taxon>Acidobacteriaceae</taxon>
        <taxon>Terriglobus</taxon>
    </lineage>
</organism>
<sequence>MADSITSRIEMTLDSTLESVSKVEQEAEHFAERAGFDPDEVPHIAMAVRECAINAVMHGNAYSETKKFHVSFAMEEDLMKIVVSDSGQGVDLESLPDPLAPENILRGSGRGIFLVKAFMDDVHFRKLDPGTEVTLIKRRTAENASH</sequence>
<dbReference type="PANTHER" id="PTHR35526:SF3">
    <property type="entry name" value="ANTI-SIGMA-F FACTOR RSBW"/>
    <property type="match status" value="1"/>
</dbReference>